<dbReference type="AlphaFoldDB" id="A0A8H6VMD3"/>
<dbReference type="EMBL" id="JABCIY010000007">
    <property type="protein sequence ID" value="KAF7197698.1"/>
    <property type="molecule type" value="Genomic_DNA"/>
</dbReference>
<gene>
    <name evidence="2" type="ORF">HII31_00787</name>
</gene>
<evidence type="ECO:0000313" key="3">
    <source>
        <dbReference type="Proteomes" id="UP000660729"/>
    </source>
</evidence>
<feature type="compositionally biased region" description="Basic and acidic residues" evidence="1">
    <location>
        <begin position="36"/>
        <end position="45"/>
    </location>
</feature>
<name>A0A8H6VMD3_9PEZI</name>
<accession>A0A8H6VMD3</accession>
<evidence type="ECO:0000256" key="1">
    <source>
        <dbReference type="SAM" id="MobiDB-lite"/>
    </source>
</evidence>
<feature type="region of interest" description="Disordered" evidence="1">
    <location>
        <begin position="29"/>
        <end position="61"/>
    </location>
</feature>
<organism evidence="2 3">
    <name type="scientific">Pseudocercospora fuligena</name>
    <dbReference type="NCBI Taxonomy" id="685502"/>
    <lineage>
        <taxon>Eukaryota</taxon>
        <taxon>Fungi</taxon>
        <taxon>Dikarya</taxon>
        <taxon>Ascomycota</taxon>
        <taxon>Pezizomycotina</taxon>
        <taxon>Dothideomycetes</taxon>
        <taxon>Dothideomycetidae</taxon>
        <taxon>Mycosphaerellales</taxon>
        <taxon>Mycosphaerellaceae</taxon>
        <taxon>Pseudocercospora</taxon>
    </lineage>
</organism>
<dbReference type="Proteomes" id="UP000660729">
    <property type="component" value="Unassembled WGS sequence"/>
</dbReference>
<protein>
    <submittedName>
        <fullName evidence="2">Uncharacterized protein</fullName>
    </submittedName>
</protein>
<comment type="caution">
    <text evidence="2">The sequence shown here is derived from an EMBL/GenBank/DDBJ whole genome shotgun (WGS) entry which is preliminary data.</text>
</comment>
<keyword evidence="3" id="KW-1185">Reference proteome</keyword>
<sequence>MKRWGARTCSCLLLNQDTSSKTDLLKHHIMTGQKRPSGDSGDKLPSRKSPRKNAAANFDPASVSASASSTMIAPRDRTVFRFMDLAAELRELIYEFASAPFPPVNTAAINNTPDMVHIPKIAQLNKQTRSEALAVFYRNRELKLSLHCERNIYRAESWLDAAGSGRIMPGLITFSGREPGGTFFHIEVRCSKNDPQFTVISRPGSALPGVDRARHDRLCNKLSAYLSGLKKSGDLVGHLTAGEVKTALSLLEGWIAYAAGQPERQPDTNW</sequence>
<proteinExistence type="predicted"/>
<reference evidence="2" key="1">
    <citation type="submission" date="2020-04" db="EMBL/GenBank/DDBJ databases">
        <title>Draft genome resource of the tomato pathogen Pseudocercospora fuligena.</title>
        <authorList>
            <person name="Zaccaron A."/>
        </authorList>
    </citation>
    <scope>NUCLEOTIDE SEQUENCE</scope>
    <source>
        <strain evidence="2">PF001</strain>
    </source>
</reference>
<evidence type="ECO:0000313" key="2">
    <source>
        <dbReference type="EMBL" id="KAF7197698.1"/>
    </source>
</evidence>
<dbReference type="OrthoDB" id="62952at2759"/>